<name>A0A1J1HMM4_9DIPT</name>
<protein>
    <submittedName>
        <fullName evidence="1">CLUMA_CG003060, isoform A</fullName>
    </submittedName>
</protein>
<dbReference type="AlphaFoldDB" id="A0A1J1HMM4"/>
<dbReference type="EMBL" id="CVRI01000011">
    <property type="protein sequence ID" value="CRK89301.1"/>
    <property type="molecule type" value="Genomic_DNA"/>
</dbReference>
<reference evidence="1 2" key="1">
    <citation type="submission" date="2015-04" db="EMBL/GenBank/DDBJ databases">
        <authorList>
            <person name="Syromyatnikov M.Y."/>
            <person name="Popov V.N."/>
        </authorList>
    </citation>
    <scope>NUCLEOTIDE SEQUENCE [LARGE SCALE GENOMIC DNA]</scope>
</reference>
<sequence length="62" mass="7325">MDYCKALRRRSFIRDVNKLKAICSAREEMSCTITHDVVAIKTLQDQNSKRCMNERNIMNFNI</sequence>
<dbReference type="Proteomes" id="UP000183832">
    <property type="component" value="Unassembled WGS sequence"/>
</dbReference>
<evidence type="ECO:0000313" key="2">
    <source>
        <dbReference type="Proteomes" id="UP000183832"/>
    </source>
</evidence>
<evidence type="ECO:0000313" key="1">
    <source>
        <dbReference type="EMBL" id="CRK89301.1"/>
    </source>
</evidence>
<proteinExistence type="predicted"/>
<keyword evidence="2" id="KW-1185">Reference proteome</keyword>
<gene>
    <name evidence="1" type="ORF">CLUMA_CG003060</name>
</gene>
<accession>A0A1J1HMM4</accession>
<organism evidence="1 2">
    <name type="scientific">Clunio marinus</name>
    <dbReference type="NCBI Taxonomy" id="568069"/>
    <lineage>
        <taxon>Eukaryota</taxon>
        <taxon>Metazoa</taxon>
        <taxon>Ecdysozoa</taxon>
        <taxon>Arthropoda</taxon>
        <taxon>Hexapoda</taxon>
        <taxon>Insecta</taxon>
        <taxon>Pterygota</taxon>
        <taxon>Neoptera</taxon>
        <taxon>Endopterygota</taxon>
        <taxon>Diptera</taxon>
        <taxon>Nematocera</taxon>
        <taxon>Chironomoidea</taxon>
        <taxon>Chironomidae</taxon>
        <taxon>Clunio</taxon>
    </lineage>
</organism>